<gene>
    <name evidence="4" type="ORF">HT102_13395</name>
</gene>
<dbReference type="GO" id="GO:0016747">
    <property type="term" value="F:acyltransferase activity, transferring groups other than amino-acyl groups"/>
    <property type="evidence" value="ECO:0007669"/>
    <property type="project" value="InterPro"/>
</dbReference>
<feature type="transmembrane region" description="Helical" evidence="2">
    <location>
        <begin position="185"/>
        <end position="203"/>
    </location>
</feature>
<protein>
    <submittedName>
        <fullName evidence="4">Acyltransferase</fullName>
    </submittedName>
</protein>
<dbReference type="InterPro" id="IPR002656">
    <property type="entry name" value="Acyl_transf_3_dom"/>
</dbReference>
<evidence type="ECO:0000313" key="5">
    <source>
        <dbReference type="Proteomes" id="UP000642993"/>
    </source>
</evidence>
<keyword evidence="2" id="KW-0812">Transmembrane</keyword>
<feature type="transmembrane region" description="Helical" evidence="2">
    <location>
        <begin position="245"/>
        <end position="266"/>
    </location>
</feature>
<feature type="transmembrane region" description="Helical" evidence="2">
    <location>
        <begin position="102"/>
        <end position="120"/>
    </location>
</feature>
<feature type="region of interest" description="Disordered" evidence="1">
    <location>
        <begin position="387"/>
        <end position="414"/>
    </location>
</feature>
<feature type="domain" description="Acyltransferase 3" evidence="3">
    <location>
        <begin position="27"/>
        <end position="361"/>
    </location>
</feature>
<keyword evidence="5" id="KW-1185">Reference proteome</keyword>
<evidence type="ECO:0000313" key="4">
    <source>
        <dbReference type="EMBL" id="MBD8507478.1"/>
    </source>
</evidence>
<keyword evidence="4" id="KW-0012">Acyltransferase</keyword>
<accession>A0A927JE80</accession>
<feature type="transmembrane region" description="Helical" evidence="2">
    <location>
        <begin position="346"/>
        <end position="369"/>
    </location>
</feature>
<keyword evidence="2" id="KW-1133">Transmembrane helix</keyword>
<evidence type="ECO:0000259" key="3">
    <source>
        <dbReference type="Pfam" id="PF01757"/>
    </source>
</evidence>
<name>A0A927JE80_9ACTN</name>
<dbReference type="Pfam" id="PF01757">
    <property type="entry name" value="Acyl_transf_3"/>
    <property type="match status" value="1"/>
</dbReference>
<reference evidence="4" key="1">
    <citation type="submission" date="2020-09" db="EMBL/GenBank/DDBJ databases">
        <title>Hoyosella lacisalsi sp. nov., a halotolerant actinobacterium isolated from soil of Lake Gudzhirganskoe.</title>
        <authorList>
            <person name="Yang Q."/>
            <person name="Guo P.Y."/>
            <person name="Liu S.W."/>
            <person name="Li F.N."/>
            <person name="Sun C.H."/>
        </authorList>
    </citation>
    <scope>NUCLEOTIDE SEQUENCE</scope>
    <source>
        <strain evidence="4">G463</strain>
    </source>
</reference>
<feature type="transmembrane region" description="Helical" evidence="2">
    <location>
        <begin position="215"/>
        <end position="233"/>
    </location>
</feature>
<dbReference type="AlphaFoldDB" id="A0A927JE80"/>
<dbReference type="PANTHER" id="PTHR23028:SF53">
    <property type="entry name" value="ACYL_TRANSF_3 DOMAIN-CONTAINING PROTEIN"/>
    <property type="match status" value="1"/>
</dbReference>
<proteinExistence type="predicted"/>
<dbReference type="InterPro" id="IPR050879">
    <property type="entry name" value="Acyltransferase_3"/>
</dbReference>
<evidence type="ECO:0000256" key="2">
    <source>
        <dbReference type="SAM" id="Phobius"/>
    </source>
</evidence>
<evidence type="ECO:0000256" key="1">
    <source>
        <dbReference type="SAM" id="MobiDB-lite"/>
    </source>
</evidence>
<dbReference type="GO" id="GO:0009103">
    <property type="term" value="P:lipopolysaccharide biosynthetic process"/>
    <property type="evidence" value="ECO:0007669"/>
    <property type="project" value="TreeGrafter"/>
</dbReference>
<keyword evidence="4" id="KW-0808">Transferase</keyword>
<feature type="transmembrane region" description="Helical" evidence="2">
    <location>
        <begin position="57"/>
        <end position="77"/>
    </location>
</feature>
<keyword evidence="2" id="KW-0472">Membrane</keyword>
<organism evidence="4 5">
    <name type="scientific">Lolliginicoccus lacisalsi</name>
    <dbReference type="NCBI Taxonomy" id="2742202"/>
    <lineage>
        <taxon>Bacteria</taxon>
        <taxon>Bacillati</taxon>
        <taxon>Actinomycetota</taxon>
        <taxon>Actinomycetes</taxon>
        <taxon>Mycobacteriales</taxon>
        <taxon>Hoyosellaceae</taxon>
        <taxon>Lolliginicoccus</taxon>
    </lineage>
</organism>
<dbReference type="Proteomes" id="UP000642993">
    <property type="component" value="Unassembled WGS sequence"/>
</dbReference>
<dbReference type="EMBL" id="JACYWE010000008">
    <property type="protein sequence ID" value="MBD8507478.1"/>
    <property type="molecule type" value="Genomic_DNA"/>
</dbReference>
<dbReference type="PANTHER" id="PTHR23028">
    <property type="entry name" value="ACETYLTRANSFERASE"/>
    <property type="match status" value="1"/>
</dbReference>
<feature type="transmembrane region" description="Helical" evidence="2">
    <location>
        <begin position="319"/>
        <end position="340"/>
    </location>
</feature>
<feature type="transmembrane region" description="Helical" evidence="2">
    <location>
        <begin position="153"/>
        <end position="173"/>
    </location>
</feature>
<comment type="caution">
    <text evidence="4">The sequence shown here is derived from an EMBL/GenBank/DDBJ whole genome shotgun (WGS) entry which is preliminary data.</text>
</comment>
<dbReference type="GO" id="GO:0016020">
    <property type="term" value="C:membrane"/>
    <property type="evidence" value="ECO:0007669"/>
    <property type="project" value="TreeGrafter"/>
</dbReference>
<sequence length="414" mass="44176">MSKEPRGTTTAVTSPVAGAAGFLPACEGLRAAAALGVLLTHVAFQTGSVTDTMVGRIYGRFDLAVALFFALSGFLLWRPHARAARATAAAPASTARYLRHRLVRIMPAYLVVVIAVLALLPEAHGASMQTWLGNLALMQVFVPYSLTSGLTQMWSLSVEMAFYLILPLLAWILWRLRGPAARWRVPVIAGAALLSLGWGFLPIPTADGVHHDNWLPGYLAWFAAGMILAEQAMRPPAWAVRVARVPGLMLAIAAVAFVVAASPIAGPPGLVDLVAREYAAKIVAGAILGYALLAPIVLGEPGRPHRILAHPVALMLGRWSYALFLWHVAVLMVVFPILGVPPFSGYMLAVLLLTVAISVPISSISFALVEEPSRRALHAWEERRYRSRPPGQAAMTTAATATSASPCVDASSPR</sequence>
<dbReference type="RefSeq" id="WP_192039934.1">
    <property type="nucleotide sequence ID" value="NZ_JACYWE010000008.1"/>
</dbReference>
<feature type="compositionally biased region" description="Low complexity" evidence="1">
    <location>
        <begin position="393"/>
        <end position="405"/>
    </location>
</feature>
<feature type="transmembrane region" description="Helical" evidence="2">
    <location>
        <begin position="278"/>
        <end position="298"/>
    </location>
</feature>